<accession>A0A2M6K969</accession>
<evidence type="ECO:0000259" key="8">
    <source>
        <dbReference type="SMART" id="SM00904"/>
    </source>
</evidence>
<keyword evidence="2" id="KW-0285">Flavoprotein</keyword>
<dbReference type="GO" id="GO:0005524">
    <property type="term" value="F:ATP binding"/>
    <property type="evidence" value="ECO:0007669"/>
    <property type="project" value="UniProtKB-KW"/>
</dbReference>
<dbReference type="GO" id="GO:0008531">
    <property type="term" value="F:riboflavin kinase activity"/>
    <property type="evidence" value="ECO:0007669"/>
    <property type="project" value="UniProtKB-EC"/>
</dbReference>
<dbReference type="Proteomes" id="UP000230869">
    <property type="component" value="Unassembled WGS sequence"/>
</dbReference>
<keyword evidence="6" id="KW-0067">ATP-binding</keyword>
<protein>
    <recommendedName>
        <fullName evidence="1">riboflavin kinase</fullName>
        <ecNumber evidence="1">2.7.1.26</ecNumber>
    </recommendedName>
</protein>
<dbReference type="AlphaFoldDB" id="A0A2M6K969"/>
<dbReference type="SMART" id="SM00904">
    <property type="entry name" value="Flavokinase"/>
    <property type="match status" value="1"/>
</dbReference>
<feature type="domain" description="Riboflavin kinase" evidence="8">
    <location>
        <begin position="1"/>
        <end position="119"/>
    </location>
</feature>
<evidence type="ECO:0000256" key="1">
    <source>
        <dbReference type="ARBA" id="ARBA00012105"/>
    </source>
</evidence>
<dbReference type="InterPro" id="IPR015865">
    <property type="entry name" value="Riboflavin_kinase_bac/euk"/>
</dbReference>
<dbReference type="EC" id="2.7.1.26" evidence="1"/>
<evidence type="ECO:0000256" key="4">
    <source>
        <dbReference type="ARBA" id="ARBA00022679"/>
    </source>
</evidence>
<evidence type="ECO:0000313" key="9">
    <source>
        <dbReference type="EMBL" id="PIR13291.1"/>
    </source>
</evidence>
<comment type="caution">
    <text evidence="9">The sequence shown here is derived from an EMBL/GenBank/DDBJ whole genome shotgun (WGS) entry which is preliminary data.</text>
</comment>
<evidence type="ECO:0000256" key="2">
    <source>
        <dbReference type="ARBA" id="ARBA00022630"/>
    </source>
</evidence>
<reference evidence="9 10" key="1">
    <citation type="submission" date="2017-09" db="EMBL/GenBank/DDBJ databases">
        <title>Depth-based differentiation of microbial function through sediment-hosted aquifers and enrichment of novel symbionts in the deep terrestrial subsurface.</title>
        <authorList>
            <person name="Probst A.J."/>
            <person name="Ladd B."/>
            <person name="Jarett J.K."/>
            <person name="Geller-Mcgrath D.E."/>
            <person name="Sieber C.M."/>
            <person name="Emerson J.B."/>
            <person name="Anantharaman K."/>
            <person name="Thomas B.C."/>
            <person name="Malmstrom R."/>
            <person name="Stieglmeier M."/>
            <person name="Klingl A."/>
            <person name="Woyke T."/>
            <person name="Ryan C.M."/>
            <person name="Banfield J.F."/>
        </authorList>
    </citation>
    <scope>NUCLEOTIDE SEQUENCE [LARGE SCALE GENOMIC DNA]</scope>
    <source>
        <strain evidence="9">CG11_big_fil_rev_8_21_14_0_20_39_10</strain>
    </source>
</reference>
<keyword evidence="4" id="KW-0808">Transferase</keyword>
<dbReference type="PANTHER" id="PTHR22749">
    <property type="entry name" value="RIBOFLAVIN KINASE/FMN ADENYLYLTRANSFERASE"/>
    <property type="match status" value="1"/>
</dbReference>
<dbReference type="EMBL" id="PCWW01000046">
    <property type="protein sequence ID" value="PIR13291.1"/>
    <property type="molecule type" value="Genomic_DNA"/>
</dbReference>
<comment type="catalytic activity">
    <reaction evidence="7">
        <text>riboflavin + ATP = FMN + ADP + H(+)</text>
        <dbReference type="Rhea" id="RHEA:14357"/>
        <dbReference type="ChEBI" id="CHEBI:15378"/>
        <dbReference type="ChEBI" id="CHEBI:30616"/>
        <dbReference type="ChEBI" id="CHEBI:57986"/>
        <dbReference type="ChEBI" id="CHEBI:58210"/>
        <dbReference type="ChEBI" id="CHEBI:456216"/>
        <dbReference type="EC" id="2.7.1.26"/>
    </reaction>
</comment>
<sequence length="123" mass="14019">MLFSFSGIVQKHLRRGTALGYPTANIDVRPETPEGIFVGLAHIENKRYPSLVFVGKALTFDEDDKKAEIFILDFDSDIYGKILNVEVHKKLRDNQKFNTSEALVQQIKKDELQARDFFSTING</sequence>
<keyword evidence="5" id="KW-0547">Nucleotide-binding</keyword>
<evidence type="ECO:0000256" key="7">
    <source>
        <dbReference type="ARBA" id="ARBA00047880"/>
    </source>
</evidence>
<dbReference type="InterPro" id="IPR023468">
    <property type="entry name" value="Riboflavin_kinase"/>
</dbReference>
<organism evidence="9 10">
    <name type="scientific">Candidatus Falkowbacteria bacterium CG11_big_fil_rev_8_21_14_0_20_39_10</name>
    <dbReference type="NCBI Taxonomy" id="1974570"/>
    <lineage>
        <taxon>Bacteria</taxon>
        <taxon>Candidatus Falkowiibacteriota</taxon>
    </lineage>
</organism>
<dbReference type="PANTHER" id="PTHR22749:SF6">
    <property type="entry name" value="RIBOFLAVIN KINASE"/>
    <property type="match status" value="1"/>
</dbReference>
<dbReference type="Gene3D" id="2.40.30.30">
    <property type="entry name" value="Riboflavin kinase-like"/>
    <property type="match status" value="1"/>
</dbReference>
<keyword evidence="3" id="KW-0288">FMN</keyword>
<dbReference type="SUPFAM" id="SSF82114">
    <property type="entry name" value="Riboflavin kinase-like"/>
    <property type="match status" value="1"/>
</dbReference>
<dbReference type="GO" id="GO:0009398">
    <property type="term" value="P:FMN biosynthetic process"/>
    <property type="evidence" value="ECO:0007669"/>
    <property type="project" value="TreeGrafter"/>
</dbReference>
<dbReference type="InterPro" id="IPR023465">
    <property type="entry name" value="Riboflavin_kinase_dom_sf"/>
</dbReference>
<evidence type="ECO:0000256" key="5">
    <source>
        <dbReference type="ARBA" id="ARBA00022741"/>
    </source>
</evidence>
<dbReference type="GO" id="GO:0009231">
    <property type="term" value="P:riboflavin biosynthetic process"/>
    <property type="evidence" value="ECO:0007669"/>
    <property type="project" value="InterPro"/>
</dbReference>
<evidence type="ECO:0000256" key="6">
    <source>
        <dbReference type="ARBA" id="ARBA00022840"/>
    </source>
</evidence>
<gene>
    <name evidence="9" type="ORF">COV49_02745</name>
</gene>
<evidence type="ECO:0000256" key="3">
    <source>
        <dbReference type="ARBA" id="ARBA00022643"/>
    </source>
</evidence>
<proteinExistence type="predicted"/>
<evidence type="ECO:0000313" key="10">
    <source>
        <dbReference type="Proteomes" id="UP000230869"/>
    </source>
</evidence>
<dbReference type="Pfam" id="PF01687">
    <property type="entry name" value="Flavokinase"/>
    <property type="match status" value="1"/>
</dbReference>
<name>A0A2M6K969_9BACT</name>